<dbReference type="PANTHER" id="PTHR11496:SF102">
    <property type="entry name" value="ALCOHOL DEHYDROGENASE 4"/>
    <property type="match status" value="1"/>
</dbReference>
<evidence type="ECO:0000256" key="3">
    <source>
        <dbReference type="ARBA" id="ARBA00023027"/>
    </source>
</evidence>
<dbReference type="Gene3D" id="3.40.50.1970">
    <property type="match status" value="1"/>
</dbReference>
<dbReference type="InterPro" id="IPR001670">
    <property type="entry name" value="ADH_Fe/GldA"/>
</dbReference>
<keyword evidence="7" id="KW-1185">Reference proteome</keyword>
<evidence type="ECO:0000256" key="1">
    <source>
        <dbReference type="ARBA" id="ARBA00007358"/>
    </source>
</evidence>
<dbReference type="GO" id="GO:0004022">
    <property type="term" value="F:alcohol dehydrogenase (NAD+) activity"/>
    <property type="evidence" value="ECO:0007669"/>
    <property type="project" value="TreeGrafter"/>
</dbReference>
<gene>
    <name evidence="6" type="ORF">RJ40_08525</name>
</gene>
<feature type="domain" description="Alcohol dehydrogenase iron-type/glycerol dehydrogenase GldA" evidence="4">
    <location>
        <begin position="9"/>
        <end position="176"/>
    </location>
</feature>
<dbReference type="InterPro" id="IPR056798">
    <property type="entry name" value="ADH_Fe_C"/>
</dbReference>
<dbReference type="Proteomes" id="UP001042704">
    <property type="component" value="Chromosome"/>
</dbReference>
<proteinExistence type="inferred from homology"/>
<dbReference type="Pfam" id="PF00465">
    <property type="entry name" value="Fe-ADH"/>
    <property type="match status" value="1"/>
</dbReference>
<dbReference type="Pfam" id="PF25137">
    <property type="entry name" value="ADH_Fe_C"/>
    <property type="match status" value="1"/>
</dbReference>
<dbReference type="InterPro" id="IPR018211">
    <property type="entry name" value="ADH_Fe_CS"/>
</dbReference>
<evidence type="ECO:0000259" key="5">
    <source>
        <dbReference type="Pfam" id="PF25137"/>
    </source>
</evidence>
<dbReference type="Gene3D" id="1.20.1090.10">
    <property type="entry name" value="Dehydroquinate synthase-like - alpha domain"/>
    <property type="match status" value="1"/>
</dbReference>
<dbReference type="FunFam" id="1.20.1090.10:FF:000001">
    <property type="entry name" value="Aldehyde-alcohol dehydrogenase"/>
    <property type="match status" value="1"/>
</dbReference>
<evidence type="ECO:0000313" key="6">
    <source>
        <dbReference type="EMBL" id="QSZ67545.1"/>
    </source>
</evidence>
<dbReference type="KEGG" id="maqe:RJ40_08525"/>
<organism evidence="6 7">
    <name type="scientific">Methanofollis aquaemaris</name>
    <dbReference type="NCBI Taxonomy" id="126734"/>
    <lineage>
        <taxon>Archaea</taxon>
        <taxon>Methanobacteriati</taxon>
        <taxon>Methanobacteriota</taxon>
        <taxon>Stenosarchaea group</taxon>
        <taxon>Methanomicrobia</taxon>
        <taxon>Methanomicrobiales</taxon>
        <taxon>Methanomicrobiaceae</taxon>
        <taxon>Methanofollis</taxon>
    </lineage>
</organism>
<feature type="domain" description="Fe-containing alcohol dehydrogenase-like C-terminal" evidence="5">
    <location>
        <begin position="187"/>
        <end position="382"/>
    </location>
</feature>
<evidence type="ECO:0000256" key="2">
    <source>
        <dbReference type="ARBA" id="ARBA00023002"/>
    </source>
</evidence>
<dbReference type="EMBL" id="CP036172">
    <property type="protein sequence ID" value="QSZ67545.1"/>
    <property type="molecule type" value="Genomic_DNA"/>
</dbReference>
<dbReference type="SUPFAM" id="SSF56796">
    <property type="entry name" value="Dehydroquinate synthase-like"/>
    <property type="match status" value="1"/>
</dbReference>
<name>A0A8A3S5X9_9EURY</name>
<comment type="similarity">
    <text evidence="1">Belongs to the iron-containing alcohol dehydrogenase family.</text>
</comment>
<protein>
    <submittedName>
        <fullName evidence="6">Iron-containing alcohol dehydrogenase</fullName>
    </submittedName>
</protein>
<reference evidence="6" key="2">
    <citation type="submission" date="2019-02" db="EMBL/GenBank/DDBJ databases">
        <authorList>
            <person name="Chen S.-C."/>
            <person name="Chien H.-H."/>
            <person name="Lai M.-C."/>
        </authorList>
    </citation>
    <scope>NUCLEOTIDE SEQUENCE</scope>
    <source>
        <strain evidence="6">N2F9704</strain>
    </source>
</reference>
<dbReference type="GO" id="GO:0046872">
    <property type="term" value="F:metal ion binding"/>
    <property type="evidence" value="ECO:0007669"/>
    <property type="project" value="InterPro"/>
</dbReference>
<evidence type="ECO:0000313" key="7">
    <source>
        <dbReference type="Proteomes" id="UP001042704"/>
    </source>
</evidence>
<sequence>MVYTYLNPAVALMGAGAVKEIGNWAQMLNGKKALIVSGKGRHGKALAEEVGALLKEAGVDFYVFAGAEPNPTDVSVHEGAAAYKKEGCDMIVAVGGGSPMDCAKGIGVVATNGGEIYDYEGAGMAKEALPPFITVNTTAGTASEMTSFAVITDTRRHVKMALVDWKYTADVAINDPELMVSMPPALTAATGMDALTHAVEAYVSTIATPTTDAAALMAIELISKWLRPAVANGANLEARDKMAHAEYLAGIAFNNASLGYVHAMAHQLGGFYNLPHGVCNAILLPYVEKFNLIATPERFVDIAKALGENVEGLSTMEAANKAIEAIKTLSVDVGIPATVTELGAKEEDIPTLADNAMKDICNLTNPRVATKDEVMAIYKEAF</sequence>
<dbReference type="PROSITE" id="PS00913">
    <property type="entry name" value="ADH_IRON_1"/>
    <property type="match status" value="1"/>
</dbReference>
<reference evidence="6" key="1">
    <citation type="journal article" date="2001" name="Int. J. Syst. Evol. Microbiol.">
        <title>Methanofollis aquaemaris sp. nov., a methanogen isolated from an aquaculture fish pond.</title>
        <authorList>
            <person name="Lai M.C."/>
            <person name="Chen S.C."/>
        </authorList>
    </citation>
    <scope>NUCLEOTIDE SEQUENCE</scope>
    <source>
        <strain evidence="6">N2F9704</strain>
    </source>
</reference>
<dbReference type="PANTHER" id="PTHR11496">
    <property type="entry name" value="ALCOHOL DEHYDROGENASE"/>
    <property type="match status" value="1"/>
</dbReference>
<evidence type="ECO:0000259" key="4">
    <source>
        <dbReference type="Pfam" id="PF00465"/>
    </source>
</evidence>
<keyword evidence="3" id="KW-0520">NAD</keyword>
<dbReference type="CDD" id="cd08188">
    <property type="entry name" value="PDDH"/>
    <property type="match status" value="1"/>
</dbReference>
<dbReference type="FunFam" id="3.40.50.1970:FF:000003">
    <property type="entry name" value="Alcohol dehydrogenase, iron-containing"/>
    <property type="match status" value="1"/>
</dbReference>
<dbReference type="InterPro" id="IPR039697">
    <property type="entry name" value="Alcohol_dehydrogenase_Fe"/>
</dbReference>
<dbReference type="PROSITE" id="PS00060">
    <property type="entry name" value="ADH_IRON_2"/>
    <property type="match status" value="1"/>
</dbReference>
<keyword evidence="2" id="KW-0560">Oxidoreductase</keyword>
<dbReference type="AlphaFoldDB" id="A0A8A3S5X9"/>
<accession>A0A8A3S5X9</accession>